<protein>
    <submittedName>
        <fullName evidence="1">Uncharacterized protein</fullName>
    </submittedName>
</protein>
<gene>
    <name evidence="1" type="ORF">PHLGIDRAFT_121990</name>
</gene>
<evidence type="ECO:0000313" key="1">
    <source>
        <dbReference type="EMBL" id="KIP02982.1"/>
    </source>
</evidence>
<accession>A0A0C3S191</accession>
<dbReference type="AlphaFoldDB" id="A0A0C3S191"/>
<sequence length="311" mass="35325">MPFTACLAHVEVLYSTASKNVLSIRGYFEHNAACKDAHLARYPRQPVHPEVFKVALSLLRAGADITEVQETNRAMARAGLYPGQPPPGDFETKSGFRWVLQASDNRSLYRQFNRLHGIRTTTASHVNIDDWLNKDSPKYNPTLAEAVFYYSARTSSSERLKICIATPEMREAAWTYAQHSQIILDGTFGISNRKLLLFIVMAIDEDRKGVPLAFLLFSAPTKNKQTSAGYDTDILTELLREWKMSLGKRNGEEFTVYVAITDTDLMERNALLAVFNNVWLLICKFHLRQSWKNHRNRELKGTSPLVLDLKA</sequence>
<dbReference type="OrthoDB" id="2422225at2759"/>
<keyword evidence="2" id="KW-1185">Reference proteome</keyword>
<proteinExistence type="predicted"/>
<name>A0A0C3S191_PHLG1</name>
<organism evidence="1 2">
    <name type="scientific">Phlebiopsis gigantea (strain 11061_1 CR5-6)</name>
    <name type="common">White-rot fungus</name>
    <name type="synonym">Peniophora gigantea</name>
    <dbReference type="NCBI Taxonomy" id="745531"/>
    <lineage>
        <taxon>Eukaryota</taxon>
        <taxon>Fungi</taxon>
        <taxon>Dikarya</taxon>
        <taxon>Basidiomycota</taxon>
        <taxon>Agaricomycotina</taxon>
        <taxon>Agaricomycetes</taxon>
        <taxon>Polyporales</taxon>
        <taxon>Phanerochaetaceae</taxon>
        <taxon>Phlebiopsis</taxon>
    </lineage>
</organism>
<dbReference type="STRING" id="745531.A0A0C3S191"/>
<evidence type="ECO:0000313" key="2">
    <source>
        <dbReference type="Proteomes" id="UP000053257"/>
    </source>
</evidence>
<dbReference type="EMBL" id="KN840641">
    <property type="protein sequence ID" value="KIP02982.1"/>
    <property type="molecule type" value="Genomic_DNA"/>
</dbReference>
<dbReference type="HOGENOM" id="CLU_1086274_0_0_1"/>
<dbReference type="Proteomes" id="UP000053257">
    <property type="component" value="Unassembled WGS sequence"/>
</dbReference>
<reference evidence="1 2" key="1">
    <citation type="journal article" date="2014" name="PLoS Genet.">
        <title>Analysis of the Phlebiopsis gigantea genome, transcriptome and secretome provides insight into its pioneer colonization strategies of wood.</title>
        <authorList>
            <person name="Hori C."/>
            <person name="Ishida T."/>
            <person name="Igarashi K."/>
            <person name="Samejima M."/>
            <person name="Suzuki H."/>
            <person name="Master E."/>
            <person name="Ferreira P."/>
            <person name="Ruiz-Duenas F.J."/>
            <person name="Held B."/>
            <person name="Canessa P."/>
            <person name="Larrondo L.F."/>
            <person name="Schmoll M."/>
            <person name="Druzhinina I.S."/>
            <person name="Kubicek C.P."/>
            <person name="Gaskell J.A."/>
            <person name="Kersten P."/>
            <person name="St John F."/>
            <person name="Glasner J."/>
            <person name="Sabat G."/>
            <person name="Splinter BonDurant S."/>
            <person name="Syed K."/>
            <person name="Yadav J."/>
            <person name="Mgbeahuruike A.C."/>
            <person name="Kovalchuk A."/>
            <person name="Asiegbu F.O."/>
            <person name="Lackner G."/>
            <person name="Hoffmeister D."/>
            <person name="Rencoret J."/>
            <person name="Gutierrez A."/>
            <person name="Sun H."/>
            <person name="Lindquist E."/>
            <person name="Barry K."/>
            <person name="Riley R."/>
            <person name="Grigoriev I.V."/>
            <person name="Henrissat B."/>
            <person name="Kues U."/>
            <person name="Berka R.M."/>
            <person name="Martinez A.T."/>
            <person name="Covert S.F."/>
            <person name="Blanchette R.A."/>
            <person name="Cullen D."/>
        </authorList>
    </citation>
    <scope>NUCLEOTIDE SEQUENCE [LARGE SCALE GENOMIC DNA]</scope>
    <source>
        <strain evidence="1 2">11061_1 CR5-6</strain>
    </source>
</reference>